<feature type="signal peptide" evidence="2">
    <location>
        <begin position="1"/>
        <end position="25"/>
    </location>
</feature>
<feature type="region of interest" description="Disordered" evidence="1">
    <location>
        <begin position="27"/>
        <end position="72"/>
    </location>
</feature>
<dbReference type="EMBL" id="BDSA01000001">
    <property type="protein sequence ID" value="GBE58909.1"/>
    <property type="molecule type" value="Genomic_DNA"/>
</dbReference>
<proteinExistence type="predicted"/>
<keyword evidence="2" id="KW-0732">Signal</keyword>
<keyword evidence="3" id="KW-0418">Kinase</keyword>
<evidence type="ECO:0000313" key="3">
    <source>
        <dbReference type="EMBL" id="GBE58909.1"/>
    </source>
</evidence>
<dbReference type="Proteomes" id="UP000236319">
    <property type="component" value="Unassembled WGS sequence"/>
</dbReference>
<feature type="compositionally biased region" description="Low complexity" evidence="1">
    <location>
        <begin position="38"/>
        <end position="48"/>
    </location>
</feature>
<dbReference type="RefSeq" id="XP_028865152.1">
    <property type="nucleotide sequence ID" value="XM_029009319.1"/>
</dbReference>
<feature type="chain" id="PRO_5014163638" evidence="2">
    <location>
        <begin position="26"/>
        <end position="100"/>
    </location>
</feature>
<sequence length="100" mass="10967">MKASVGTVFRVLLFVFFSIALHVQANGRSWSTEKARKNSSGKNGKNKSPAVDYGVNMEPINRPKTMRFRKPPSTYSGLGSNNFYYPGQPTLANLGASIPL</sequence>
<dbReference type="GeneID" id="39872679"/>
<evidence type="ECO:0000313" key="4">
    <source>
        <dbReference type="Proteomes" id="UP000236319"/>
    </source>
</evidence>
<protein>
    <submittedName>
        <fullName evidence="3">Probable serine threonine-kinase kinX, putative</fullName>
    </submittedName>
</protein>
<keyword evidence="3" id="KW-0808">Transferase</keyword>
<dbReference type="AlphaFoldDB" id="A0A2H6K7I0"/>
<evidence type="ECO:0000256" key="1">
    <source>
        <dbReference type="SAM" id="MobiDB-lite"/>
    </source>
</evidence>
<accession>A0A2H6K7I0</accession>
<organism evidence="3 4">
    <name type="scientific">Babesia ovata</name>
    <dbReference type="NCBI Taxonomy" id="189622"/>
    <lineage>
        <taxon>Eukaryota</taxon>
        <taxon>Sar</taxon>
        <taxon>Alveolata</taxon>
        <taxon>Apicomplexa</taxon>
        <taxon>Aconoidasida</taxon>
        <taxon>Piroplasmida</taxon>
        <taxon>Babesiidae</taxon>
        <taxon>Babesia</taxon>
    </lineage>
</organism>
<reference evidence="3 4" key="1">
    <citation type="journal article" date="2017" name="BMC Genomics">
        <title>Whole-genome assembly of Babesia ovata and comparative genomics between closely related pathogens.</title>
        <authorList>
            <person name="Yamagishi J."/>
            <person name="Asada M."/>
            <person name="Hakimi H."/>
            <person name="Tanaka T.Q."/>
            <person name="Sugimoto C."/>
            <person name="Kawazu S."/>
        </authorList>
    </citation>
    <scope>NUCLEOTIDE SEQUENCE [LARGE SCALE GENOMIC DNA]</scope>
    <source>
        <strain evidence="3 4">Miyake</strain>
    </source>
</reference>
<keyword evidence="4" id="KW-1185">Reference proteome</keyword>
<dbReference type="VEuPathDB" id="PiroplasmaDB:BOVATA_004020"/>
<dbReference type="OrthoDB" id="10357014at2759"/>
<evidence type="ECO:0000256" key="2">
    <source>
        <dbReference type="SAM" id="SignalP"/>
    </source>
</evidence>
<gene>
    <name evidence="3" type="ORF">BOVATA_004020</name>
</gene>
<dbReference type="GO" id="GO:0016301">
    <property type="term" value="F:kinase activity"/>
    <property type="evidence" value="ECO:0007669"/>
    <property type="project" value="UniProtKB-KW"/>
</dbReference>
<comment type="caution">
    <text evidence="3">The sequence shown here is derived from an EMBL/GenBank/DDBJ whole genome shotgun (WGS) entry which is preliminary data.</text>
</comment>
<name>A0A2H6K7I0_9APIC</name>